<dbReference type="RefSeq" id="WP_093913497.1">
    <property type="nucleotide sequence ID" value="NZ_FONL01000008.1"/>
</dbReference>
<protein>
    <submittedName>
        <fullName evidence="3">Magnesium chelatase family protein</fullName>
    </submittedName>
</protein>
<dbReference type="OrthoDB" id="9813147at2"/>
<dbReference type="InterPro" id="IPR000523">
    <property type="entry name" value="Mg_chelatse_chII-like_cat_dom"/>
</dbReference>
<dbReference type="InterPro" id="IPR014721">
    <property type="entry name" value="Ribsml_uS5_D2-typ_fold_subgr"/>
</dbReference>
<organism evidence="3 4">
    <name type="scientific">Succiniclasticum ruminis DSM 9236</name>
    <dbReference type="NCBI Taxonomy" id="1123323"/>
    <lineage>
        <taxon>Bacteria</taxon>
        <taxon>Bacillati</taxon>
        <taxon>Bacillota</taxon>
        <taxon>Negativicutes</taxon>
        <taxon>Acidaminococcales</taxon>
        <taxon>Acidaminococcaceae</taxon>
        <taxon>Succiniclasticum</taxon>
    </lineage>
</organism>
<evidence type="ECO:0000313" key="4">
    <source>
        <dbReference type="Proteomes" id="UP000198896"/>
    </source>
</evidence>
<accession>A0A1I2B5I0</accession>
<feature type="domain" description="Mg chelatase-related protein C-terminal" evidence="2">
    <location>
        <begin position="405"/>
        <end position="500"/>
    </location>
</feature>
<sequence>MYARVSGETPAGLNGAGVVVEVDIERGLPAFEIVGLPDMAIRESRERVRTALKNSGFPFPQNRITVNLAPANLRKDGSGLDLPIAVGILVSLGVLPQDKVQDKVFIGELSLEGAIREVNGVLPMVLDARRQHMPEVFIPQGNGEEGRLIDGIAIYTPVHLKQLVTHLLCPCLELLQHKELELSEPENVDIDFSDVHGQRVVKRALEIAAAGGHNILLTGSPGSGKTMLARRLPTILPPMTKEEVLEVTKIYSIAGLLNNKSNLINQRPFRSPHHTITLSALIGGGSVPVPGEVTLSHNGVLFLDEFPEFSKAVLEVLRQPLEDHIVTINRVHGSYIFPASFLLCCAQNPCYCGFAGDPVHECICRPADIERYQRKISGPISDRIDLQVYVPRVKYEDLHATEAEETSAQIRERVCAARNIQLKRLKRYGVYCNAGMNHRQVERFCKLDAACNTLMENAFCKLGLSARSYDRILKVARTIADLETSDIIFPSHIAEAIQLRTQVNQ</sequence>
<dbReference type="AlphaFoldDB" id="A0A1I2B5I0"/>
<dbReference type="NCBIfam" id="TIGR00368">
    <property type="entry name" value="YifB family Mg chelatase-like AAA ATPase"/>
    <property type="match status" value="1"/>
</dbReference>
<dbReference type="InterPro" id="IPR025158">
    <property type="entry name" value="Mg_chelat-rel_C"/>
</dbReference>
<dbReference type="Gene3D" id="3.30.230.10">
    <property type="match status" value="1"/>
</dbReference>
<dbReference type="PANTHER" id="PTHR32039:SF7">
    <property type="entry name" value="COMPETENCE PROTEIN COMM"/>
    <property type="match status" value="1"/>
</dbReference>
<dbReference type="Pfam" id="PF13335">
    <property type="entry name" value="Mg_chelatase_C"/>
    <property type="match status" value="1"/>
</dbReference>
<keyword evidence="4" id="KW-1185">Reference proteome</keyword>
<dbReference type="Gene3D" id="3.40.50.300">
    <property type="entry name" value="P-loop containing nucleotide triphosphate hydrolases"/>
    <property type="match status" value="1"/>
</dbReference>
<dbReference type="STRING" id="1123323.SAMN05216245_10820"/>
<dbReference type="PANTHER" id="PTHR32039">
    <property type="entry name" value="MAGNESIUM-CHELATASE SUBUNIT CHLI"/>
    <property type="match status" value="1"/>
</dbReference>
<dbReference type="Pfam" id="PF13541">
    <property type="entry name" value="ChlI"/>
    <property type="match status" value="1"/>
</dbReference>
<dbReference type="SUPFAM" id="SSF54211">
    <property type="entry name" value="Ribosomal protein S5 domain 2-like"/>
    <property type="match status" value="1"/>
</dbReference>
<proteinExistence type="predicted"/>
<evidence type="ECO:0000259" key="2">
    <source>
        <dbReference type="Pfam" id="PF13335"/>
    </source>
</evidence>
<reference evidence="3 4" key="1">
    <citation type="submission" date="2016-10" db="EMBL/GenBank/DDBJ databases">
        <authorList>
            <person name="de Groot N.N."/>
        </authorList>
    </citation>
    <scope>NUCLEOTIDE SEQUENCE [LARGE SCALE GENOMIC DNA]</scope>
    <source>
        <strain evidence="3 4">DSM 9236</strain>
    </source>
</reference>
<dbReference type="SUPFAM" id="SSF52540">
    <property type="entry name" value="P-loop containing nucleoside triphosphate hydrolases"/>
    <property type="match status" value="1"/>
</dbReference>
<feature type="domain" description="Magnesium chelatase ChlI-like catalytic" evidence="1">
    <location>
        <begin position="191"/>
        <end position="397"/>
    </location>
</feature>
<dbReference type="GO" id="GO:0005524">
    <property type="term" value="F:ATP binding"/>
    <property type="evidence" value="ECO:0007669"/>
    <property type="project" value="InterPro"/>
</dbReference>
<gene>
    <name evidence="3" type="ORF">SAMN05216245_10820</name>
</gene>
<evidence type="ECO:0000259" key="1">
    <source>
        <dbReference type="Pfam" id="PF01078"/>
    </source>
</evidence>
<dbReference type="InterPro" id="IPR045006">
    <property type="entry name" value="CHLI-like"/>
</dbReference>
<dbReference type="Proteomes" id="UP000198896">
    <property type="component" value="Unassembled WGS sequence"/>
</dbReference>
<evidence type="ECO:0000313" key="3">
    <source>
        <dbReference type="EMBL" id="SFE51435.1"/>
    </source>
</evidence>
<dbReference type="EMBL" id="FONL01000008">
    <property type="protein sequence ID" value="SFE51435.1"/>
    <property type="molecule type" value="Genomic_DNA"/>
</dbReference>
<dbReference type="InterPro" id="IPR004482">
    <property type="entry name" value="Mg_chelat-rel"/>
</dbReference>
<dbReference type="InterPro" id="IPR020568">
    <property type="entry name" value="Ribosomal_Su5_D2-typ_SF"/>
</dbReference>
<name>A0A1I2B5I0_9FIRM</name>
<dbReference type="Pfam" id="PF01078">
    <property type="entry name" value="Mg_chelatase"/>
    <property type="match status" value="1"/>
</dbReference>
<dbReference type="InterPro" id="IPR027417">
    <property type="entry name" value="P-loop_NTPase"/>
</dbReference>